<dbReference type="Proteomes" id="UP000093000">
    <property type="component" value="Unassembled WGS sequence"/>
</dbReference>
<keyword evidence="2" id="KW-1185">Reference proteome</keyword>
<sequence>MRILYLDVFWLFIHGERLIVNRFHIRQPVYTFKLHKRVVENVSTGAVLITLELYSITLHQYRGLVQSVSTASDVLGLTQRPPHSPGKSRLALVSDTVNLVS</sequence>
<accession>A0A1C7MXW9</accession>
<dbReference type="InParanoid" id="A0A1C7MXW9"/>
<protein>
    <submittedName>
        <fullName evidence="1">Uncharacterized protein</fullName>
    </submittedName>
</protein>
<evidence type="ECO:0000313" key="1">
    <source>
        <dbReference type="EMBL" id="OBZ81611.1"/>
    </source>
</evidence>
<reference evidence="1 2" key="1">
    <citation type="submission" date="2016-03" db="EMBL/GenBank/DDBJ databases">
        <title>Choanephora cucurbitarum.</title>
        <authorList>
            <person name="Min B."/>
            <person name="Park H."/>
            <person name="Park J.-H."/>
            <person name="Shin H.-D."/>
            <person name="Choi I.-G."/>
        </authorList>
    </citation>
    <scope>NUCLEOTIDE SEQUENCE [LARGE SCALE GENOMIC DNA]</scope>
    <source>
        <strain evidence="1 2">KUS-F28377</strain>
    </source>
</reference>
<comment type="caution">
    <text evidence="1">The sequence shown here is derived from an EMBL/GenBank/DDBJ whole genome shotgun (WGS) entry which is preliminary data.</text>
</comment>
<name>A0A1C7MXW9_9FUNG</name>
<evidence type="ECO:0000313" key="2">
    <source>
        <dbReference type="Proteomes" id="UP000093000"/>
    </source>
</evidence>
<dbReference type="AlphaFoldDB" id="A0A1C7MXW9"/>
<proteinExistence type="predicted"/>
<gene>
    <name evidence="1" type="ORF">A0J61_10336</name>
</gene>
<dbReference type="EMBL" id="LUGH01001124">
    <property type="protein sequence ID" value="OBZ81611.1"/>
    <property type="molecule type" value="Genomic_DNA"/>
</dbReference>
<organism evidence="1 2">
    <name type="scientific">Choanephora cucurbitarum</name>
    <dbReference type="NCBI Taxonomy" id="101091"/>
    <lineage>
        <taxon>Eukaryota</taxon>
        <taxon>Fungi</taxon>
        <taxon>Fungi incertae sedis</taxon>
        <taxon>Mucoromycota</taxon>
        <taxon>Mucoromycotina</taxon>
        <taxon>Mucoromycetes</taxon>
        <taxon>Mucorales</taxon>
        <taxon>Mucorineae</taxon>
        <taxon>Choanephoraceae</taxon>
        <taxon>Choanephoroideae</taxon>
        <taxon>Choanephora</taxon>
    </lineage>
</organism>